<evidence type="ECO:0000256" key="3">
    <source>
        <dbReference type="ARBA" id="ARBA00023002"/>
    </source>
</evidence>
<evidence type="ECO:0000259" key="6">
    <source>
        <dbReference type="SMART" id="SM00822"/>
    </source>
</evidence>
<reference evidence="7 8" key="1">
    <citation type="journal article" date="2016" name="Nat. Commun.">
        <title>Ectomycorrhizal ecology is imprinted in the genome of the dominant symbiotic fungus Cenococcum geophilum.</title>
        <authorList>
            <consortium name="DOE Joint Genome Institute"/>
            <person name="Peter M."/>
            <person name="Kohler A."/>
            <person name="Ohm R.A."/>
            <person name="Kuo A."/>
            <person name="Krutzmann J."/>
            <person name="Morin E."/>
            <person name="Arend M."/>
            <person name="Barry K.W."/>
            <person name="Binder M."/>
            <person name="Choi C."/>
            <person name="Clum A."/>
            <person name="Copeland A."/>
            <person name="Grisel N."/>
            <person name="Haridas S."/>
            <person name="Kipfer T."/>
            <person name="LaButti K."/>
            <person name="Lindquist E."/>
            <person name="Lipzen A."/>
            <person name="Maire R."/>
            <person name="Meier B."/>
            <person name="Mihaltcheva S."/>
            <person name="Molinier V."/>
            <person name="Murat C."/>
            <person name="Poggeler S."/>
            <person name="Quandt C.A."/>
            <person name="Sperisen C."/>
            <person name="Tritt A."/>
            <person name="Tisserant E."/>
            <person name="Crous P.W."/>
            <person name="Henrissat B."/>
            <person name="Nehls U."/>
            <person name="Egli S."/>
            <person name="Spatafora J.W."/>
            <person name="Grigoriev I.V."/>
            <person name="Martin F.M."/>
        </authorList>
    </citation>
    <scope>NUCLEOTIDE SEQUENCE [LARGE SCALE GENOMIC DNA]</scope>
    <source>
        <strain evidence="7 8">CBS 207.34</strain>
    </source>
</reference>
<dbReference type="Proteomes" id="UP000250140">
    <property type="component" value="Unassembled WGS sequence"/>
</dbReference>
<keyword evidence="2" id="KW-0521">NADP</keyword>
<comment type="similarity">
    <text evidence="1 4">Belongs to the short-chain dehydrogenases/reductases (SDR) family.</text>
</comment>
<dbReference type="InterPro" id="IPR057326">
    <property type="entry name" value="KR_dom"/>
</dbReference>
<feature type="domain" description="Ketoreductase" evidence="6">
    <location>
        <begin position="27"/>
        <end position="221"/>
    </location>
</feature>
<organism evidence="7 8">
    <name type="scientific">Glonium stellatum</name>
    <dbReference type="NCBI Taxonomy" id="574774"/>
    <lineage>
        <taxon>Eukaryota</taxon>
        <taxon>Fungi</taxon>
        <taxon>Dikarya</taxon>
        <taxon>Ascomycota</taxon>
        <taxon>Pezizomycotina</taxon>
        <taxon>Dothideomycetes</taxon>
        <taxon>Pleosporomycetidae</taxon>
        <taxon>Gloniales</taxon>
        <taxon>Gloniaceae</taxon>
        <taxon>Glonium</taxon>
    </lineage>
</organism>
<dbReference type="PROSITE" id="PS00061">
    <property type="entry name" value="ADH_SHORT"/>
    <property type="match status" value="1"/>
</dbReference>
<dbReference type="FunFam" id="3.40.50.720:FF:000374">
    <property type="entry name" value="3-oxoacyl-(Acyl-carrier-protein) reductase"/>
    <property type="match status" value="1"/>
</dbReference>
<sequence length="302" mass="31915">MSRPEFSRVASTNLSSGSSGPRALEGKVGIVTGASRGIGAAISENLASKGCSLVLNYTSESSAAQTEELATQLQEIHGIKAVAVQADMGSEAGPAHIVSVAKNHFQHPKTQKFQLDIIINNAGIAGNMNIEETDTEKFAKQYNVNVRGPLLLMKAAMSYLPHDRSGRIVNLSSVSSSLGFIGQSVYGGTKAALEAMTRTWARELSERATVNAINPGPVGTDMYWGNGPEFFEKISPFLKSTPLAAAREGIDSEKVYESSKSSGGRPAYNEEIAGVVAMLCLPESGWSTGSVVCANGGMRFSY</sequence>
<evidence type="ECO:0000313" key="8">
    <source>
        <dbReference type="Proteomes" id="UP000250140"/>
    </source>
</evidence>
<feature type="compositionally biased region" description="Polar residues" evidence="5">
    <location>
        <begin position="9"/>
        <end position="19"/>
    </location>
</feature>
<dbReference type="GO" id="GO:0006633">
    <property type="term" value="P:fatty acid biosynthetic process"/>
    <property type="evidence" value="ECO:0007669"/>
    <property type="project" value="TreeGrafter"/>
</dbReference>
<proteinExistence type="inferred from homology"/>
<dbReference type="InterPro" id="IPR002347">
    <property type="entry name" value="SDR_fam"/>
</dbReference>
<evidence type="ECO:0000256" key="4">
    <source>
        <dbReference type="RuleBase" id="RU000363"/>
    </source>
</evidence>
<keyword evidence="8" id="KW-1185">Reference proteome</keyword>
<name>A0A8E2F7P9_9PEZI</name>
<dbReference type="OrthoDB" id="47007at2759"/>
<dbReference type="Pfam" id="PF00106">
    <property type="entry name" value="adh_short"/>
    <property type="match status" value="1"/>
</dbReference>
<dbReference type="PANTHER" id="PTHR42760:SF111">
    <property type="entry name" value="3-OXOACYL-(ACYL-CARRIER-PROTEIN) REDUCTASE (AFU_ORTHOLOGUE AFUA_1G10100)"/>
    <property type="match status" value="1"/>
</dbReference>
<dbReference type="GO" id="GO:0016616">
    <property type="term" value="F:oxidoreductase activity, acting on the CH-OH group of donors, NAD or NADP as acceptor"/>
    <property type="evidence" value="ECO:0007669"/>
    <property type="project" value="TreeGrafter"/>
</dbReference>
<protein>
    <submittedName>
        <fullName evidence="7">NAD(P)-binding protein</fullName>
    </submittedName>
</protein>
<dbReference type="PANTHER" id="PTHR42760">
    <property type="entry name" value="SHORT-CHAIN DEHYDROGENASES/REDUCTASES FAMILY MEMBER"/>
    <property type="match status" value="1"/>
</dbReference>
<dbReference type="InterPro" id="IPR020904">
    <property type="entry name" value="Sc_DH/Rdtase_CS"/>
</dbReference>
<dbReference type="EMBL" id="KV748981">
    <property type="protein sequence ID" value="OCL11828.1"/>
    <property type="molecule type" value="Genomic_DNA"/>
</dbReference>
<feature type="region of interest" description="Disordered" evidence="5">
    <location>
        <begin position="1"/>
        <end position="22"/>
    </location>
</feature>
<keyword evidence="3" id="KW-0560">Oxidoreductase</keyword>
<dbReference type="AlphaFoldDB" id="A0A8E2F7P9"/>
<dbReference type="InterPro" id="IPR036291">
    <property type="entry name" value="NAD(P)-bd_dom_sf"/>
</dbReference>
<evidence type="ECO:0000313" key="7">
    <source>
        <dbReference type="EMBL" id="OCL11828.1"/>
    </source>
</evidence>
<accession>A0A8E2F7P9</accession>
<dbReference type="GO" id="GO:0048038">
    <property type="term" value="F:quinone binding"/>
    <property type="evidence" value="ECO:0007669"/>
    <property type="project" value="TreeGrafter"/>
</dbReference>
<dbReference type="PRINTS" id="PR00080">
    <property type="entry name" value="SDRFAMILY"/>
</dbReference>
<dbReference type="Gene3D" id="3.40.50.720">
    <property type="entry name" value="NAD(P)-binding Rossmann-like Domain"/>
    <property type="match status" value="1"/>
</dbReference>
<evidence type="ECO:0000256" key="1">
    <source>
        <dbReference type="ARBA" id="ARBA00006484"/>
    </source>
</evidence>
<evidence type="ECO:0000256" key="5">
    <source>
        <dbReference type="SAM" id="MobiDB-lite"/>
    </source>
</evidence>
<dbReference type="PRINTS" id="PR00081">
    <property type="entry name" value="GDHRDH"/>
</dbReference>
<evidence type="ECO:0000256" key="2">
    <source>
        <dbReference type="ARBA" id="ARBA00022857"/>
    </source>
</evidence>
<gene>
    <name evidence="7" type="ORF">AOQ84DRAFT_286416</name>
</gene>
<dbReference type="SMART" id="SM00822">
    <property type="entry name" value="PKS_KR"/>
    <property type="match status" value="1"/>
</dbReference>
<dbReference type="SUPFAM" id="SSF51735">
    <property type="entry name" value="NAD(P)-binding Rossmann-fold domains"/>
    <property type="match status" value="1"/>
</dbReference>